<keyword evidence="1" id="KW-0812">Transmembrane</keyword>
<keyword evidence="1" id="KW-1133">Transmembrane helix</keyword>
<name>A0A916XCQ5_9BURK</name>
<organism evidence="3 4">
    <name type="scientific">Undibacterium terreum</name>
    <dbReference type="NCBI Taxonomy" id="1224302"/>
    <lineage>
        <taxon>Bacteria</taxon>
        <taxon>Pseudomonadati</taxon>
        <taxon>Pseudomonadota</taxon>
        <taxon>Betaproteobacteria</taxon>
        <taxon>Burkholderiales</taxon>
        <taxon>Oxalobacteraceae</taxon>
        <taxon>Undibacterium</taxon>
    </lineage>
</organism>
<keyword evidence="4" id="KW-1185">Reference proteome</keyword>
<evidence type="ECO:0000256" key="1">
    <source>
        <dbReference type="SAM" id="Phobius"/>
    </source>
</evidence>
<dbReference type="Proteomes" id="UP000637423">
    <property type="component" value="Unassembled WGS sequence"/>
</dbReference>
<feature type="transmembrane region" description="Helical" evidence="1">
    <location>
        <begin position="75"/>
        <end position="94"/>
    </location>
</feature>
<reference evidence="3" key="2">
    <citation type="submission" date="2020-09" db="EMBL/GenBank/DDBJ databases">
        <authorList>
            <person name="Sun Q."/>
            <person name="Zhou Y."/>
        </authorList>
    </citation>
    <scope>NUCLEOTIDE SEQUENCE</scope>
    <source>
        <strain evidence="3">CGMCC 1.10998</strain>
    </source>
</reference>
<evidence type="ECO:0000256" key="2">
    <source>
        <dbReference type="SAM" id="SignalP"/>
    </source>
</evidence>
<keyword evidence="2" id="KW-0732">Signal</keyword>
<feature type="transmembrane region" description="Helical" evidence="1">
    <location>
        <begin position="47"/>
        <end position="68"/>
    </location>
</feature>
<feature type="signal peptide" evidence="2">
    <location>
        <begin position="1"/>
        <end position="23"/>
    </location>
</feature>
<gene>
    <name evidence="3" type="ORF">GCM10011396_08580</name>
</gene>
<sequence>MHYLAHFFAGAFLCNCIPHVACALQGSPFQTPFAKPRGVGNSSPLLNFLWGFFNFVVGLFLLAAFPIATALDPECLPLLLGAFAMGIYLSLHFGKVRQKP</sequence>
<dbReference type="AlphaFoldDB" id="A0A916XCQ5"/>
<evidence type="ECO:0000313" key="3">
    <source>
        <dbReference type="EMBL" id="GGC63898.1"/>
    </source>
</evidence>
<protein>
    <submittedName>
        <fullName evidence="3">Uncharacterized protein</fullName>
    </submittedName>
</protein>
<keyword evidence="1" id="KW-0472">Membrane</keyword>
<comment type="caution">
    <text evidence="3">The sequence shown here is derived from an EMBL/GenBank/DDBJ whole genome shotgun (WGS) entry which is preliminary data.</text>
</comment>
<accession>A0A916XCQ5</accession>
<proteinExistence type="predicted"/>
<evidence type="ECO:0000313" key="4">
    <source>
        <dbReference type="Proteomes" id="UP000637423"/>
    </source>
</evidence>
<dbReference type="EMBL" id="BMED01000001">
    <property type="protein sequence ID" value="GGC63898.1"/>
    <property type="molecule type" value="Genomic_DNA"/>
</dbReference>
<reference evidence="3" key="1">
    <citation type="journal article" date="2014" name="Int. J. Syst. Evol. Microbiol.">
        <title>Complete genome sequence of Corynebacterium casei LMG S-19264T (=DSM 44701T), isolated from a smear-ripened cheese.</title>
        <authorList>
            <consortium name="US DOE Joint Genome Institute (JGI-PGF)"/>
            <person name="Walter F."/>
            <person name="Albersmeier A."/>
            <person name="Kalinowski J."/>
            <person name="Ruckert C."/>
        </authorList>
    </citation>
    <scope>NUCLEOTIDE SEQUENCE</scope>
    <source>
        <strain evidence="3">CGMCC 1.10998</strain>
    </source>
</reference>
<feature type="chain" id="PRO_5037919370" evidence="2">
    <location>
        <begin position="24"/>
        <end position="100"/>
    </location>
</feature>